<evidence type="ECO:0000313" key="2">
    <source>
        <dbReference type="Proteomes" id="UP000326678"/>
    </source>
</evidence>
<proteinExistence type="predicted"/>
<accession>A0A5P8WDP2</accession>
<dbReference type="KEGG" id="nsh:GXM_08258"/>
<organism evidence="1 2">
    <name type="scientific">Nostoc sphaeroides CCNUC1</name>
    <dbReference type="NCBI Taxonomy" id="2653204"/>
    <lineage>
        <taxon>Bacteria</taxon>
        <taxon>Bacillati</taxon>
        <taxon>Cyanobacteriota</taxon>
        <taxon>Cyanophyceae</taxon>
        <taxon>Nostocales</taxon>
        <taxon>Nostocaceae</taxon>
        <taxon>Nostoc</taxon>
    </lineage>
</organism>
<gene>
    <name evidence="1" type="ORF">GXM_08258</name>
</gene>
<keyword evidence="2" id="KW-1185">Reference proteome</keyword>
<name>A0A5P8WDP2_9NOSO</name>
<dbReference type="EMBL" id="CP045227">
    <property type="protein sequence ID" value="QFS50764.1"/>
    <property type="molecule type" value="Genomic_DNA"/>
</dbReference>
<dbReference type="AlphaFoldDB" id="A0A5P8WDP2"/>
<protein>
    <submittedName>
        <fullName evidence="1">Transposase IS4 family</fullName>
    </submittedName>
</protein>
<sequence length="54" mass="5951">MLNETIAIYAIIDDLLKAIGHREDIRCQMSDAEIITTAIVAAIFFDGNHSKACN</sequence>
<evidence type="ECO:0000313" key="1">
    <source>
        <dbReference type="EMBL" id="QFS50764.1"/>
    </source>
</evidence>
<dbReference type="Proteomes" id="UP000326678">
    <property type="component" value="Chromosome Gxm2"/>
</dbReference>
<reference evidence="1 2" key="1">
    <citation type="submission" date="2019-10" db="EMBL/GenBank/DDBJ databases">
        <title>Genomic and transcriptomic insights into the perfect genentic adaptation of a filamentous nitrogen-fixing cyanobacterium to rice fields.</title>
        <authorList>
            <person name="Chen Z."/>
        </authorList>
    </citation>
    <scope>NUCLEOTIDE SEQUENCE [LARGE SCALE GENOMIC DNA]</scope>
    <source>
        <strain evidence="1">CCNUC1</strain>
    </source>
</reference>